<dbReference type="InterPro" id="IPR012292">
    <property type="entry name" value="Globin/Proto"/>
</dbReference>
<evidence type="ECO:0000313" key="3">
    <source>
        <dbReference type="Proteomes" id="UP001303046"/>
    </source>
</evidence>
<name>A0ABR1E4J5_NECAM</name>
<dbReference type="Gene3D" id="1.10.490.10">
    <property type="entry name" value="Globins"/>
    <property type="match status" value="2"/>
</dbReference>
<dbReference type="SUPFAM" id="SSF46458">
    <property type="entry name" value="Globin-like"/>
    <property type="match status" value="1"/>
</dbReference>
<sequence length="262" mass="30508">MGVAHSATNEQKKEKVERLFRQNVRSSRSRSLDCRNDRPARPVGGSHSARYPKTRCRLLEDGVNGSISGLTQDEKRMIEVCWFKCSQKQLKKCSEDIFWDILHTDESLLKLFNLESVQLNRLRENDHFKAHSANFAIVLNLVITNMNDNFEQTCEALQGDWEELVIIALAVVSIPKLFFSGWLHDETLGYQHVSLKDRGFQTLYWDIFTDCFERNRPPSLRKEAEKEAWSRMILFILAQMKVGYHRGLADRKTERLSVPIIY</sequence>
<accession>A0ABR1E4J5</accession>
<feature type="region of interest" description="Disordered" evidence="1">
    <location>
        <begin position="27"/>
        <end position="49"/>
    </location>
</feature>
<proteinExistence type="predicted"/>
<protein>
    <recommendedName>
        <fullName evidence="4">Globin family profile domain-containing protein</fullName>
    </recommendedName>
</protein>
<dbReference type="InterPro" id="IPR044399">
    <property type="entry name" value="Mb-like_M"/>
</dbReference>
<feature type="compositionally biased region" description="Basic and acidic residues" evidence="1">
    <location>
        <begin position="30"/>
        <end position="40"/>
    </location>
</feature>
<dbReference type="InterPro" id="IPR009050">
    <property type="entry name" value="Globin-like_sf"/>
</dbReference>
<organism evidence="2 3">
    <name type="scientific">Necator americanus</name>
    <name type="common">Human hookworm</name>
    <dbReference type="NCBI Taxonomy" id="51031"/>
    <lineage>
        <taxon>Eukaryota</taxon>
        <taxon>Metazoa</taxon>
        <taxon>Ecdysozoa</taxon>
        <taxon>Nematoda</taxon>
        <taxon>Chromadorea</taxon>
        <taxon>Rhabditida</taxon>
        <taxon>Rhabditina</taxon>
        <taxon>Rhabditomorpha</taxon>
        <taxon>Strongyloidea</taxon>
        <taxon>Ancylostomatidae</taxon>
        <taxon>Bunostominae</taxon>
        <taxon>Necator</taxon>
    </lineage>
</organism>
<dbReference type="EMBL" id="JAVFWL010000005">
    <property type="protein sequence ID" value="KAK6757617.1"/>
    <property type="molecule type" value="Genomic_DNA"/>
</dbReference>
<evidence type="ECO:0000313" key="2">
    <source>
        <dbReference type="EMBL" id="KAK6757617.1"/>
    </source>
</evidence>
<reference evidence="2 3" key="1">
    <citation type="submission" date="2023-08" db="EMBL/GenBank/DDBJ databases">
        <title>A Necator americanus chromosomal reference genome.</title>
        <authorList>
            <person name="Ilik V."/>
            <person name="Petrzelkova K.J."/>
            <person name="Pardy F."/>
            <person name="Fuh T."/>
            <person name="Niatou-Singa F.S."/>
            <person name="Gouil Q."/>
            <person name="Baker L."/>
            <person name="Ritchie M.E."/>
            <person name="Jex A.R."/>
            <person name="Gazzola D."/>
            <person name="Li H."/>
            <person name="Toshio Fujiwara R."/>
            <person name="Zhan B."/>
            <person name="Aroian R.V."/>
            <person name="Pafco B."/>
            <person name="Schwarz E.M."/>
        </authorList>
    </citation>
    <scope>NUCLEOTIDE SEQUENCE [LARGE SCALE GENOMIC DNA]</scope>
    <source>
        <strain evidence="2 3">Aroian</strain>
        <tissue evidence="2">Whole animal</tissue>
    </source>
</reference>
<evidence type="ECO:0008006" key="4">
    <source>
        <dbReference type="Google" id="ProtNLM"/>
    </source>
</evidence>
<keyword evidence="3" id="KW-1185">Reference proteome</keyword>
<comment type="caution">
    <text evidence="2">The sequence shown here is derived from an EMBL/GenBank/DDBJ whole genome shotgun (WGS) entry which is preliminary data.</text>
</comment>
<dbReference type="CDD" id="cd01040">
    <property type="entry name" value="Mb-like"/>
    <property type="match status" value="1"/>
</dbReference>
<gene>
    <name evidence="2" type="primary">Necator_chrV.g20228</name>
    <name evidence="2" type="ORF">RB195_015436</name>
</gene>
<dbReference type="Proteomes" id="UP001303046">
    <property type="component" value="Unassembled WGS sequence"/>
</dbReference>
<evidence type="ECO:0000256" key="1">
    <source>
        <dbReference type="SAM" id="MobiDB-lite"/>
    </source>
</evidence>